<accession>I4G3E7</accession>
<dbReference type="EC" id="2.5.1.130" evidence="6"/>
<dbReference type="HAMAP" id="MF_01938">
    <property type="entry name" value="MenA_2"/>
    <property type="match status" value="1"/>
</dbReference>
<comment type="pathway">
    <text evidence="6">Cofactor biosynthesis; phylloquinone biosynthesis.</text>
</comment>
<feature type="transmembrane region" description="Helical" evidence="6">
    <location>
        <begin position="94"/>
        <end position="114"/>
    </location>
</feature>
<proteinExistence type="inferred from homology"/>
<sequence length="303" mass="33181">MTTDTVTTPSPQKLWLAAIKPPMYSVAIIPIILGTAIAYQETGLFSLPIFATFILSAILILAWLNLSNDVFDADTGIDVNKAHSIVNLTGNKSLIFWLSNLFLLLGIAGILAISYWRGDWTILELIALCCFLGYTYQGPPFRLGYQGLGEIICFFTFGPLAIAAAYYSQAGAFSLSSLAASIIIGITTSIILFCSHFHQVADDLKAGKKSPIARLGTLKGSRVLTVVTVLVYVLTVVFVLLQVYPPLTLLIFLSLPFAWQLVHHVNQNHDQPQLVSNCKFIAVNLHFFIGILFSLGYFLASRS</sequence>
<feature type="transmembrane region" description="Helical" evidence="6">
    <location>
        <begin position="179"/>
        <end position="201"/>
    </location>
</feature>
<protein>
    <recommendedName>
        <fullName evidence="6">2-carboxy-1,4-naphthoquinone phytyltransferase</fullName>
        <ecNumber evidence="6">2.5.1.130</ecNumber>
    </recommendedName>
    <alternativeName>
        <fullName evidence="6">1,4-dihydroxy-2-naphthoate phytyltransferase</fullName>
        <shortName evidence="6">DHNA phytyltransferase</shortName>
    </alternativeName>
</protein>
<name>I4G3E7_MICAE</name>
<dbReference type="UniPathway" id="UPA00995"/>
<dbReference type="GO" id="GO:0005886">
    <property type="term" value="C:plasma membrane"/>
    <property type="evidence" value="ECO:0007669"/>
    <property type="project" value="UniProtKB-SubCell"/>
</dbReference>
<comment type="caution">
    <text evidence="7">The sequence shown here is derived from an EMBL/GenBank/DDBJ whole genome shotgun (WGS) entry which is preliminary data.</text>
</comment>
<evidence type="ECO:0000256" key="6">
    <source>
        <dbReference type="HAMAP-Rule" id="MF_01938"/>
    </source>
</evidence>
<comment type="function">
    <text evidence="6">Involved in the synthesis of phylloquinone (vitamin K1). Catalyzes the transfer of a prenyl chain to 2-carboxy-1,4-naphthoquinone.</text>
</comment>
<reference evidence="7 8" key="1">
    <citation type="submission" date="2012-04" db="EMBL/GenBank/DDBJ databases">
        <authorList>
            <person name="Genoscope - CEA"/>
        </authorList>
    </citation>
    <scope>NUCLEOTIDE SEQUENCE [LARGE SCALE GENOMIC DNA]</scope>
    <source>
        <strain evidence="7 8">9443</strain>
    </source>
</reference>
<comment type="catalytic activity">
    <reaction evidence="6">
        <text>2-carboxy-1,4-naphthoquinone + phytyl diphosphate + H(+) = demethylphylloquinone + CO2 + diphosphate</text>
        <dbReference type="Rhea" id="RHEA:47740"/>
        <dbReference type="ChEBI" id="CHEBI:15378"/>
        <dbReference type="ChEBI" id="CHEBI:16526"/>
        <dbReference type="ChEBI" id="CHEBI:31087"/>
        <dbReference type="ChEBI" id="CHEBI:33019"/>
        <dbReference type="ChEBI" id="CHEBI:75434"/>
        <dbReference type="ChEBI" id="CHEBI:87842"/>
        <dbReference type="EC" id="2.5.1.130"/>
    </reaction>
</comment>
<comment type="similarity">
    <text evidence="6">Belongs to the MenA family. Type 2 subfamily.</text>
</comment>
<dbReference type="PANTHER" id="PTHR13929">
    <property type="entry name" value="1,4-DIHYDROXY-2-NAPHTHOATE OCTAPRENYLTRANSFERASE"/>
    <property type="match status" value="1"/>
</dbReference>
<dbReference type="GO" id="GO:0004659">
    <property type="term" value="F:prenyltransferase activity"/>
    <property type="evidence" value="ECO:0007669"/>
    <property type="project" value="UniProtKB-UniRule"/>
</dbReference>
<dbReference type="Pfam" id="PF01040">
    <property type="entry name" value="UbiA"/>
    <property type="match status" value="1"/>
</dbReference>
<keyword evidence="5 6" id="KW-0472">Membrane</keyword>
<keyword evidence="6" id="KW-0997">Cell inner membrane</keyword>
<feature type="transmembrane region" description="Helical" evidence="6">
    <location>
        <begin position="148"/>
        <end position="167"/>
    </location>
</feature>
<dbReference type="InterPro" id="IPR011937">
    <property type="entry name" value="DHNA_phytyltransferase_MenA"/>
</dbReference>
<dbReference type="RefSeq" id="WP_002768157.1">
    <property type="nucleotide sequence ID" value="NZ_HE972981.1"/>
</dbReference>
<dbReference type="InterPro" id="IPR000537">
    <property type="entry name" value="UbiA_prenyltransferase"/>
</dbReference>
<dbReference type="GO" id="GO:0009234">
    <property type="term" value="P:menaquinone biosynthetic process"/>
    <property type="evidence" value="ECO:0007669"/>
    <property type="project" value="TreeGrafter"/>
</dbReference>
<keyword evidence="4 6" id="KW-1133">Transmembrane helix</keyword>
<comment type="subcellular location">
    <subcellularLocation>
        <location evidence="6">Cell inner membrane</location>
        <topology evidence="6">Multi-pass membrane protein</topology>
    </subcellularLocation>
    <subcellularLocation>
        <location evidence="1">Membrane</location>
        <topology evidence="1">Multi-pass membrane protein</topology>
    </subcellularLocation>
</comment>
<dbReference type="CDD" id="cd13962">
    <property type="entry name" value="PT_UbiA_UBIAD1"/>
    <property type="match status" value="1"/>
</dbReference>
<evidence type="ECO:0000313" key="8">
    <source>
        <dbReference type="Proteomes" id="UP000003480"/>
    </source>
</evidence>
<dbReference type="EMBL" id="CAIJ01000265">
    <property type="protein sequence ID" value="CCI02458.1"/>
    <property type="molecule type" value="Genomic_DNA"/>
</dbReference>
<dbReference type="GO" id="GO:0042372">
    <property type="term" value="P:phylloquinone biosynthetic process"/>
    <property type="evidence" value="ECO:0007669"/>
    <property type="project" value="UniProtKB-UniRule"/>
</dbReference>
<evidence type="ECO:0000256" key="4">
    <source>
        <dbReference type="ARBA" id="ARBA00022989"/>
    </source>
</evidence>
<feature type="transmembrane region" description="Helical" evidence="6">
    <location>
        <begin position="278"/>
        <end position="300"/>
    </location>
</feature>
<keyword evidence="3 6" id="KW-0812">Transmembrane</keyword>
<evidence type="ECO:0000256" key="3">
    <source>
        <dbReference type="ARBA" id="ARBA00022692"/>
    </source>
</evidence>
<dbReference type="Proteomes" id="UP000003480">
    <property type="component" value="Unassembled WGS sequence"/>
</dbReference>
<dbReference type="PANTHER" id="PTHR13929:SF0">
    <property type="entry name" value="UBIA PRENYLTRANSFERASE DOMAIN-CONTAINING PROTEIN 1"/>
    <property type="match status" value="1"/>
</dbReference>
<evidence type="ECO:0000256" key="5">
    <source>
        <dbReference type="ARBA" id="ARBA00023136"/>
    </source>
</evidence>
<dbReference type="AlphaFoldDB" id="I4G3E7"/>
<gene>
    <name evidence="6 7" type="primary">menA</name>
    <name evidence="7" type="ORF">MICAC_3370010</name>
</gene>
<organism evidence="7 8">
    <name type="scientific">Microcystis aeruginosa PCC 9443</name>
    <dbReference type="NCBI Taxonomy" id="1160281"/>
    <lineage>
        <taxon>Bacteria</taxon>
        <taxon>Bacillati</taxon>
        <taxon>Cyanobacteriota</taxon>
        <taxon>Cyanophyceae</taxon>
        <taxon>Oscillatoriophycideae</taxon>
        <taxon>Chroococcales</taxon>
        <taxon>Microcystaceae</taxon>
        <taxon>Microcystis</taxon>
    </lineage>
</organism>
<evidence type="ECO:0000313" key="7">
    <source>
        <dbReference type="EMBL" id="CCI02458.1"/>
    </source>
</evidence>
<evidence type="ECO:0000256" key="2">
    <source>
        <dbReference type="ARBA" id="ARBA00022679"/>
    </source>
</evidence>
<dbReference type="PIRSF" id="PIRSF005355">
    <property type="entry name" value="UBIAD1"/>
    <property type="match status" value="1"/>
</dbReference>
<feature type="transmembrane region" description="Helical" evidence="6">
    <location>
        <begin position="45"/>
        <end position="64"/>
    </location>
</feature>
<feature type="transmembrane region" description="Helical" evidence="6">
    <location>
        <begin position="222"/>
        <end position="241"/>
    </location>
</feature>
<keyword evidence="2 6" id="KW-0808">Transferase</keyword>
<dbReference type="NCBIfam" id="TIGR02235">
    <property type="entry name" value="menA_cyano-plnt"/>
    <property type="match status" value="1"/>
</dbReference>
<evidence type="ECO:0000256" key="1">
    <source>
        <dbReference type="ARBA" id="ARBA00004141"/>
    </source>
</evidence>
<feature type="transmembrane region" description="Helical" evidence="6">
    <location>
        <begin position="21"/>
        <end position="39"/>
    </location>
</feature>
<dbReference type="HOGENOM" id="CLU_043611_2_0_3"/>
<dbReference type="InterPro" id="IPR026046">
    <property type="entry name" value="UBIAD1"/>
</dbReference>
<keyword evidence="6" id="KW-1003">Cell membrane</keyword>